<name>A0A162IG78_9HYPO</name>
<reference evidence="3 4" key="1">
    <citation type="journal article" date="2016" name="Genome Biol. Evol.">
        <title>Divergent and convergent evolution of fungal pathogenicity.</title>
        <authorList>
            <person name="Shang Y."/>
            <person name="Xiao G."/>
            <person name="Zheng P."/>
            <person name="Cen K."/>
            <person name="Zhan S."/>
            <person name="Wang C."/>
        </authorList>
    </citation>
    <scope>NUCLEOTIDE SEQUENCE [LARGE SCALE GENOMIC DNA]</scope>
    <source>
        <strain evidence="3 4">RCEF 264</strain>
    </source>
</reference>
<comment type="caution">
    <text evidence="3">The sequence shown here is derived from an EMBL/GenBank/DDBJ whole genome shotgun (WGS) entry which is preliminary data.</text>
</comment>
<feature type="compositionally biased region" description="Low complexity" evidence="1">
    <location>
        <begin position="210"/>
        <end position="219"/>
    </location>
</feature>
<feature type="region of interest" description="Disordered" evidence="1">
    <location>
        <begin position="484"/>
        <end position="595"/>
    </location>
</feature>
<feature type="region of interest" description="Disordered" evidence="1">
    <location>
        <begin position="193"/>
        <end position="233"/>
    </location>
</feature>
<feature type="chain" id="PRO_5007835402" evidence="2">
    <location>
        <begin position="26"/>
        <end position="595"/>
    </location>
</feature>
<feature type="compositionally biased region" description="Low complexity" evidence="1">
    <location>
        <begin position="503"/>
        <end position="513"/>
    </location>
</feature>
<dbReference type="Proteomes" id="UP000076874">
    <property type="component" value="Unassembled WGS sequence"/>
</dbReference>
<feature type="compositionally biased region" description="Basic and acidic residues" evidence="1">
    <location>
        <begin position="120"/>
        <end position="134"/>
    </location>
</feature>
<feature type="region of interest" description="Disordered" evidence="1">
    <location>
        <begin position="115"/>
        <end position="134"/>
    </location>
</feature>
<keyword evidence="4" id="KW-1185">Reference proteome</keyword>
<organism evidence="3 4">
    <name type="scientific">Niveomyces insectorum RCEF 264</name>
    <dbReference type="NCBI Taxonomy" id="1081102"/>
    <lineage>
        <taxon>Eukaryota</taxon>
        <taxon>Fungi</taxon>
        <taxon>Dikarya</taxon>
        <taxon>Ascomycota</taxon>
        <taxon>Pezizomycotina</taxon>
        <taxon>Sordariomycetes</taxon>
        <taxon>Hypocreomycetidae</taxon>
        <taxon>Hypocreales</taxon>
        <taxon>Cordycipitaceae</taxon>
        <taxon>Niveomyces</taxon>
    </lineage>
</organism>
<dbReference type="EMBL" id="AZHD01000016">
    <property type="protein sequence ID" value="OAA56705.1"/>
    <property type="molecule type" value="Genomic_DNA"/>
</dbReference>
<gene>
    <name evidence="3" type="ORF">SPI_07712</name>
</gene>
<dbReference type="OrthoDB" id="3926760at2759"/>
<evidence type="ECO:0000313" key="4">
    <source>
        <dbReference type="Proteomes" id="UP000076874"/>
    </source>
</evidence>
<feature type="compositionally biased region" description="Acidic residues" evidence="1">
    <location>
        <begin position="554"/>
        <end position="563"/>
    </location>
</feature>
<accession>A0A162IG78</accession>
<evidence type="ECO:0000256" key="2">
    <source>
        <dbReference type="SAM" id="SignalP"/>
    </source>
</evidence>
<evidence type="ECO:0000313" key="3">
    <source>
        <dbReference type="EMBL" id="OAA56705.1"/>
    </source>
</evidence>
<evidence type="ECO:0000256" key="1">
    <source>
        <dbReference type="SAM" id="MobiDB-lite"/>
    </source>
</evidence>
<feature type="signal peptide" evidence="2">
    <location>
        <begin position="1"/>
        <end position="25"/>
    </location>
</feature>
<keyword evidence="2" id="KW-0732">Signal</keyword>
<feature type="region of interest" description="Disordered" evidence="1">
    <location>
        <begin position="156"/>
        <end position="176"/>
    </location>
</feature>
<feature type="compositionally biased region" description="Low complexity" evidence="1">
    <location>
        <begin position="576"/>
        <end position="589"/>
    </location>
</feature>
<protein>
    <submittedName>
        <fullName evidence="3">Uncharacterized protein</fullName>
    </submittedName>
</protein>
<dbReference type="AlphaFoldDB" id="A0A162IG78"/>
<sequence length="595" mass="63230">MPSINPVVASAGVIALSMAVAAAIAVYESPEIQRLANDLRRRIALAFQSLGENIAPEERENDTTYREPVFNRPEDAEGFLLSRGGNDPGVVADEASRRRQREELLYWNRMRLLKQQQEGQGKEEEERPSPSDDNEALLRKATQDAAAAAGIYLPSLEGAAGRPPRRSSTSFDAFLRPDHNAARGTYVVNTGADVGQYNHMKELPVPPPSSSDDPSQGGQLRRRRPGGGVRGLNASVYANPFGDEYGIEMDEQHSVGEQTAQKAAQSTPALPVTAAATASAFDAETAYFAPDREDEILLDDIYSATEPDTNAAVAPGAATSRMDAVFDPLLLNRRRETAQDTPAAPNLNLTPAFESSRVPAAEVLFDAATAATTTTTATPTVAQSDASLLLDRALADNDYVTAGQALEDEDRVDAVRDHHADAFSSIQAWAQSSGSNVVGSASGGDNGYSSNAAGFYSPLPVTPSAPLSEPELLSAGQLTPVGSVTSFWSHEPPVAEGERANDDNNNYNNINRDGGTPARTSATAGRSDDGDHDHDDDQDSVDYKPSDHGVLSEFDNDSDSDSDDGVRSRNLLTPTSWSEVGSVVSESDGGQPGRG</sequence>
<proteinExistence type="predicted"/>
<feature type="compositionally biased region" description="Basic and acidic residues" evidence="1">
    <location>
        <begin position="526"/>
        <end position="547"/>
    </location>
</feature>